<dbReference type="AlphaFoldDB" id="A0A3P1TAB3"/>
<protein>
    <submittedName>
        <fullName evidence="1">Uncharacterized protein</fullName>
    </submittedName>
</protein>
<sequence length="146" mass="16823">MSEKKLRFDVPTQHGDRFIDLADIIPAIRPFGLTWEMSNSWVVTREGTPSRIREILNQAEESTVDLDWDTIEECAQWATQCNELTLRGHLDGDETSTVLQIEVFDSQQWEITVQDPSYFDPAELRPLGGSWVRVDEHGQPLRRPRG</sequence>
<evidence type="ECO:0000313" key="2">
    <source>
        <dbReference type="Proteomes" id="UP000280819"/>
    </source>
</evidence>
<dbReference type="Proteomes" id="UP000280819">
    <property type="component" value="Unassembled WGS sequence"/>
</dbReference>
<reference evidence="1 2" key="1">
    <citation type="submission" date="2018-11" db="EMBL/GenBank/DDBJ databases">
        <title>Genomes From Bacteria Associated with the Canine Oral Cavity: a Test Case for Automated Genome-Based Taxonomic Assignment.</title>
        <authorList>
            <person name="Coil D.A."/>
            <person name="Jospin G."/>
            <person name="Darling A.E."/>
            <person name="Wallis C."/>
            <person name="Davis I.J."/>
            <person name="Harris S."/>
            <person name="Eisen J.A."/>
            <person name="Holcombe L.J."/>
            <person name="O'Flynn C."/>
        </authorList>
    </citation>
    <scope>NUCLEOTIDE SEQUENCE [LARGE SCALE GENOMIC DNA]</scope>
    <source>
        <strain evidence="1 2">OH887_COT-365</strain>
    </source>
</reference>
<name>A0A3P1TAB3_9ACTN</name>
<dbReference type="EMBL" id="RQZG01000003">
    <property type="protein sequence ID" value="RRD06354.1"/>
    <property type="molecule type" value="Genomic_DNA"/>
</dbReference>
<gene>
    <name evidence="1" type="ORF">EII34_04380</name>
</gene>
<comment type="caution">
    <text evidence="1">The sequence shown here is derived from an EMBL/GenBank/DDBJ whole genome shotgun (WGS) entry which is preliminary data.</text>
</comment>
<dbReference type="OrthoDB" id="5189715at2"/>
<organism evidence="1 2">
    <name type="scientific">Arachnia propionica</name>
    <dbReference type="NCBI Taxonomy" id="1750"/>
    <lineage>
        <taxon>Bacteria</taxon>
        <taxon>Bacillati</taxon>
        <taxon>Actinomycetota</taxon>
        <taxon>Actinomycetes</taxon>
        <taxon>Propionibacteriales</taxon>
        <taxon>Propionibacteriaceae</taxon>
        <taxon>Arachnia</taxon>
    </lineage>
</organism>
<evidence type="ECO:0000313" key="1">
    <source>
        <dbReference type="EMBL" id="RRD06354.1"/>
    </source>
</evidence>
<dbReference type="RefSeq" id="WP_124843301.1">
    <property type="nucleotide sequence ID" value="NZ_RQZG01000003.1"/>
</dbReference>
<accession>A0A3P1TAB3</accession>
<proteinExistence type="predicted"/>